<accession>A0A0P9CPR5</accession>
<dbReference type="AlphaFoldDB" id="A0A0P9CPR5"/>
<evidence type="ECO:0000256" key="1">
    <source>
        <dbReference type="SAM" id="SignalP"/>
    </source>
</evidence>
<dbReference type="Proteomes" id="UP000183104">
    <property type="component" value="Unassembled WGS sequence"/>
</dbReference>
<dbReference type="NCBIfam" id="TIGR02001">
    <property type="entry name" value="gcw_chp"/>
    <property type="match status" value="1"/>
</dbReference>
<evidence type="ECO:0000313" key="3">
    <source>
        <dbReference type="Proteomes" id="UP000183104"/>
    </source>
</evidence>
<organism evidence="2 3">
    <name type="scientific">Thiohalorhabdus denitrificans</name>
    <dbReference type="NCBI Taxonomy" id="381306"/>
    <lineage>
        <taxon>Bacteria</taxon>
        <taxon>Pseudomonadati</taxon>
        <taxon>Pseudomonadota</taxon>
        <taxon>Gammaproteobacteria</taxon>
        <taxon>Thiohalorhabdales</taxon>
        <taxon>Thiohalorhabdaceae</taxon>
        <taxon>Thiohalorhabdus</taxon>
    </lineage>
</organism>
<name>A0A0P9CPR5_9GAMM</name>
<feature type="signal peptide" evidence="1">
    <location>
        <begin position="1"/>
        <end position="27"/>
    </location>
</feature>
<sequence length="241" mass="25514">MPKHVPSRIAPFAASAALLAGAATAQAEVTGNIGAVSQYIFRGGVEDSRTALQGGLDYGHDSGLYAGTWFSTLDYGAPNNNEVDLYAGYSGSAGDFGYDLGLLYFLYTGNGEGDSDANTPEAYVAGSYGPVGLSVNYALDDSTWTNQGDVYVKLSFEQALPREFTFAADAGYYFYESDGEFITGGTEDGAFRDATVSLSHPLAATGADMSLNYTWGGSDRFDSSGDGYLDNHFWAGATWTF</sequence>
<gene>
    <name evidence="2" type="ORF">SAMN05661077_1998</name>
</gene>
<dbReference type="EMBL" id="FMUN01000005">
    <property type="protein sequence ID" value="SCY39613.1"/>
    <property type="molecule type" value="Genomic_DNA"/>
</dbReference>
<proteinExistence type="predicted"/>
<protein>
    <submittedName>
        <fullName evidence="2">Uncharacterized protein</fullName>
    </submittedName>
</protein>
<dbReference type="RefSeq" id="WP_054965318.1">
    <property type="nucleotide sequence ID" value="NZ_FMUN01000005.1"/>
</dbReference>
<reference evidence="3" key="1">
    <citation type="submission" date="2016-10" db="EMBL/GenBank/DDBJ databases">
        <authorList>
            <person name="Varghese N."/>
        </authorList>
    </citation>
    <scope>NUCLEOTIDE SEQUENCE [LARGE SCALE GENOMIC DNA]</scope>
    <source>
        <strain evidence="3">HL 19</strain>
    </source>
</reference>
<dbReference type="InterPro" id="IPR010239">
    <property type="entry name" value="CHP02001"/>
</dbReference>
<keyword evidence="1" id="KW-0732">Signal</keyword>
<keyword evidence="3" id="KW-1185">Reference proteome</keyword>
<dbReference type="STRING" id="381306.AN478_03900"/>
<feature type="chain" id="PRO_5010433298" evidence="1">
    <location>
        <begin position="28"/>
        <end position="241"/>
    </location>
</feature>
<dbReference type="Pfam" id="PF09694">
    <property type="entry name" value="Gcw_chp"/>
    <property type="match status" value="1"/>
</dbReference>
<evidence type="ECO:0000313" key="2">
    <source>
        <dbReference type="EMBL" id="SCY39613.1"/>
    </source>
</evidence>